<evidence type="ECO:0000313" key="7">
    <source>
        <dbReference type="EMBL" id="KAL3419287.1"/>
    </source>
</evidence>
<name>A0ABR4P7Y3_9HELO</name>
<dbReference type="PROSITE" id="PS51501">
    <property type="entry name" value="ZF_DNL"/>
    <property type="match status" value="1"/>
</dbReference>
<dbReference type="InterPro" id="IPR007853">
    <property type="entry name" value="Znf_DNL-typ"/>
</dbReference>
<keyword evidence="1" id="KW-0479">Metal-binding</keyword>
<feature type="compositionally biased region" description="Acidic residues" evidence="5">
    <location>
        <begin position="204"/>
        <end position="213"/>
    </location>
</feature>
<feature type="region of interest" description="Disordered" evidence="5">
    <location>
        <begin position="39"/>
        <end position="85"/>
    </location>
</feature>
<dbReference type="PANTHER" id="PTHR20922">
    <property type="entry name" value="DNL-TYPE ZINC FINGER PROTEIN"/>
    <property type="match status" value="1"/>
</dbReference>
<feature type="domain" description="DNL-type" evidence="6">
    <location>
        <begin position="96"/>
        <end position="191"/>
    </location>
</feature>
<reference evidence="7 8" key="1">
    <citation type="submission" date="2024-06" db="EMBL/GenBank/DDBJ databases">
        <title>Complete genome of Phlyctema vagabunda strain 19-DSS-EL-015.</title>
        <authorList>
            <person name="Fiorenzani C."/>
        </authorList>
    </citation>
    <scope>NUCLEOTIDE SEQUENCE [LARGE SCALE GENOMIC DNA]</scope>
    <source>
        <strain evidence="7 8">19-DSS-EL-015</strain>
    </source>
</reference>
<gene>
    <name evidence="7" type="ORF">PVAG01_09509</name>
</gene>
<evidence type="ECO:0000256" key="3">
    <source>
        <dbReference type="ARBA" id="ARBA00022833"/>
    </source>
</evidence>
<comment type="caution">
    <text evidence="7">The sequence shown here is derived from an EMBL/GenBank/DDBJ whole genome shotgun (WGS) entry which is preliminary data.</text>
</comment>
<feature type="region of interest" description="Disordered" evidence="5">
    <location>
        <begin position="174"/>
        <end position="228"/>
    </location>
</feature>
<accession>A0ABR4P7Y3</accession>
<evidence type="ECO:0000256" key="4">
    <source>
        <dbReference type="PROSITE-ProRule" id="PRU00834"/>
    </source>
</evidence>
<evidence type="ECO:0000259" key="6">
    <source>
        <dbReference type="PROSITE" id="PS51501"/>
    </source>
</evidence>
<evidence type="ECO:0000256" key="1">
    <source>
        <dbReference type="ARBA" id="ARBA00022723"/>
    </source>
</evidence>
<evidence type="ECO:0000256" key="2">
    <source>
        <dbReference type="ARBA" id="ARBA00022771"/>
    </source>
</evidence>
<protein>
    <submittedName>
        <fullName evidence="7">DNL zinc finger domain containing protein</fullName>
    </submittedName>
</protein>
<sequence length="228" mass="25829">MPPLPMNFAALRSVSRRISSRPVVALQYRCAIPYRNLNTTNPKSSKITTPDRLDTAVPRSENTAEQQEKIGQYPAQISGDDQLQKPPQFPWKKPRAATPSYELSITCTPCGTRSTHSVSKHGYHLGSVLITCPSCRNRHVISDHLRIFGDRDLTIEDLMKEQGQIFKKGTLSEDGNMEFWSDGTMTERAQDWSKPRHDASTRPEEEENEDEDEVSIRGESFKPTPKNE</sequence>
<keyword evidence="2 4" id="KW-0863">Zinc-finger</keyword>
<dbReference type="PANTHER" id="PTHR20922:SF13">
    <property type="entry name" value="DNL-TYPE ZINC FINGER PROTEIN"/>
    <property type="match status" value="1"/>
</dbReference>
<keyword evidence="3" id="KW-0862">Zinc</keyword>
<dbReference type="EMBL" id="JBFCZG010000008">
    <property type="protein sequence ID" value="KAL3419287.1"/>
    <property type="molecule type" value="Genomic_DNA"/>
</dbReference>
<evidence type="ECO:0000313" key="8">
    <source>
        <dbReference type="Proteomes" id="UP001629113"/>
    </source>
</evidence>
<dbReference type="Pfam" id="PF05180">
    <property type="entry name" value="zf-DNL"/>
    <property type="match status" value="1"/>
</dbReference>
<evidence type="ECO:0000256" key="5">
    <source>
        <dbReference type="SAM" id="MobiDB-lite"/>
    </source>
</evidence>
<keyword evidence="8" id="KW-1185">Reference proteome</keyword>
<dbReference type="Proteomes" id="UP001629113">
    <property type="component" value="Unassembled WGS sequence"/>
</dbReference>
<feature type="compositionally biased region" description="Basic and acidic residues" evidence="5">
    <location>
        <begin position="188"/>
        <end position="203"/>
    </location>
</feature>
<feature type="compositionally biased region" description="Polar residues" evidence="5">
    <location>
        <begin position="39"/>
        <end position="48"/>
    </location>
</feature>
<dbReference type="InterPro" id="IPR024158">
    <property type="entry name" value="Mt_import_TIM15"/>
</dbReference>
<organism evidence="7 8">
    <name type="scientific">Phlyctema vagabunda</name>
    <dbReference type="NCBI Taxonomy" id="108571"/>
    <lineage>
        <taxon>Eukaryota</taxon>
        <taxon>Fungi</taxon>
        <taxon>Dikarya</taxon>
        <taxon>Ascomycota</taxon>
        <taxon>Pezizomycotina</taxon>
        <taxon>Leotiomycetes</taxon>
        <taxon>Helotiales</taxon>
        <taxon>Dermateaceae</taxon>
        <taxon>Phlyctema</taxon>
    </lineage>
</organism>
<proteinExistence type="predicted"/>
<feature type="compositionally biased region" description="Basic and acidic residues" evidence="5">
    <location>
        <begin position="214"/>
        <end position="228"/>
    </location>
</feature>